<dbReference type="PANTHER" id="PTHR33265">
    <property type="entry name" value="AVR9/CF-9 RAPIDLY ELICITED PROTEIN-RELATED"/>
    <property type="match status" value="1"/>
</dbReference>
<gene>
    <name evidence="1" type="ORF">AXF42_Ash000429</name>
</gene>
<name>A0A2I0AGC2_9ASPA</name>
<keyword evidence="2" id="KW-1185">Reference proteome</keyword>
<sequence length="218" mass="24331">MHPGSRTTLPATETAKRLWHIVRAVFVMIREGLAKRRLIADLHLHLLLRRSKIAAKSLRSLLSLHQASIAHGGAAAAASLSCRFMDPDAAVYVPREVEFSCSNTPFYAGALRGTHRRRRRRHGGHQSVSVARLFELLDSVDDDDENWTEDTPVPSVLATPATAVRPLRVSDSPFSAKEEEEDDADEAVDNAAEEFIRRFYEQLRCQQMRASSAGLGFR</sequence>
<evidence type="ECO:0000313" key="1">
    <source>
        <dbReference type="EMBL" id="PKA54594.1"/>
    </source>
</evidence>
<dbReference type="Pfam" id="PF05553">
    <property type="entry name" value="DUF761"/>
    <property type="match status" value="1"/>
</dbReference>
<dbReference type="PANTHER" id="PTHR33265:SF26">
    <property type="entry name" value="OS06G0554600 PROTEIN"/>
    <property type="match status" value="1"/>
</dbReference>
<evidence type="ECO:0000313" key="2">
    <source>
        <dbReference type="Proteomes" id="UP000236161"/>
    </source>
</evidence>
<dbReference type="EMBL" id="KZ451982">
    <property type="protein sequence ID" value="PKA54594.1"/>
    <property type="molecule type" value="Genomic_DNA"/>
</dbReference>
<proteinExistence type="predicted"/>
<accession>A0A2I0AGC2</accession>
<dbReference type="OrthoDB" id="696337at2759"/>
<dbReference type="Proteomes" id="UP000236161">
    <property type="component" value="Unassembled WGS sequence"/>
</dbReference>
<protein>
    <submittedName>
        <fullName evidence="1">Uncharacterized protein</fullName>
    </submittedName>
</protein>
<organism evidence="1 2">
    <name type="scientific">Apostasia shenzhenica</name>
    <dbReference type="NCBI Taxonomy" id="1088818"/>
    <lineage>
        <taxon>Eukaryota</taxon>
        <taxon>Viridiplantae</taxon>
        <taxon>Streptophyta</taxon>
        <taxon>Embryophyta</taxon>
        <taxon>Tracheophyta</taxon>
        <taxon>Spermatophyta</taxon>
        <taxon>Magnoliopsida</taxon>
        <taxon>Liliopsida</taxon>
        <taxon>Asparagales</taxon>
        <taxon>Orchidaceae</taxon>
        <taxon>Apostasioideae</taxon>
        <taxon>Apostasia</taxon>
    </lineage>
</organism>
<dbReference type="STRING" id="1088818.A0A2I0AGC2"/>
<dbReference type="InterPro" id="IPR008480">
    <property type="entry name" value="DUF761_pln"/>
</dbReference>
<dbReference type="AlphaFoldDB" id="A0A2I0AGC2"/>
<reference evidence="1 2" key="1">
    <citation type="journal article" date="2017" name="Nature">
        <title>The Apostasia genome and the evolution of orchids.</title>
        <authorList>
            <person name="Zhang G.Q."/>
            <person name="Liu K.W."/>
            <person name="Li Z."/>
            <person name="Lohaus R."/>
            <person name="Hsiao Y.Y."/>
            <person name="Niu S.C."/>
            <person name="Wang J.Y."/>
            <person name="Lin Y.C."/>
            <person name="Xu Q."/>
            <person name="Chen L.J."/>
            <person name="Yoshida K."/>
            <person name="Fujiwara S."/>
            <person name="Wang Z.W."/>
            <person name="Zhang Y.Q."/>
            <person name="Mitsuda N."/>
            <person name="Wang M."/>
            <person name="Liu G.H."/>
            <person name="Pecoraro L."/>
            <person name="Huang H.X."/>
            <person name="Xiao X.J."/>
            <person name="Lin M."/>
            <person name="Wu X.Y."/>
            <person name="Wu W.L."/>
            <person name="Chen Y.Y."/>
            <person name="Chang S.B."/>
            <person name="Sakamoto S."/>
            <person name="Ohme-Takagi M."/>
            <person name="Yagi M."/>
            <person name="Zeng S.J."/>
            <person name="Shen C.Y."/>
            <person name="Yeh C.M."/>
            <person name="Luo Y.B."/>
            <person name="Tsai W.C."/>
            <person name="Van de Peer Y."/>
            <person name="Liu Z.J."/>
        </authorList>
    </citation>
    <scope>NUCLEOTIDE SEQUENCE [LARGE SCALE GENOMIC DNA]</scope>
    <source>
        <strain evidence="2">cv. Shenzhen</strain>
        <tissue evidence="1">Stem</tissue>
    </source>
</reference>